<dbReference type="NCBIfam" id="TIGR02937">
    <property type="entry name" value="sigma70-ECF"/>
    <property type="match status" value="1"/>
</dbReference>
<reference evidence="7 8" key="1">
    <citation type="submission" date="2018-10" db="EMBL/GenBank/DDBJ databases">
        <title>Histidinibacterium lentulum gen. nov., sp. nov., a marine bacterium from the culture broth of Picochlorum sp. 122.</title>
        <authorList>
            <person name="Wang G."/>
        </authorList>
    </citation>
    <scope>NUCLEOTIDE SEQUENCE [LARGE SCALE GENOMIC DNA]</scope>
    <source>
        <strain evidence="7 8">B17</strain>
    </source>
</reference>
<dbReference type="InterPro" id="IPR039425">
    <property type="entry name" value="RNA_pol_sigma-70-like"/>
</dbReference>
<dbReference type="Proteomes" id="UP000268016">
    <property type="component" value="Unassembled WGS sequence"/>
</dbReference>
<keyword evidence="8" id="KW-1185">Reference proteome</keyword>
<dbReference type="InterPro" id="IPR013249">
    <property type="entry name" value="RNA_pol_sigma70_r4_t2"/>
</dbReference>
<name>A0A3N2RAC5_9RHOB</name>
<dbReference type="Pfam" id="PF22029">
    <property type="entry name" value="PhyR_sigma2"/>
    <property type="match status" value="1"/>
</dbReference>
<evidence type="ECO:0000313" key="7">
    <source>
        <dbReference type="EMBL" id="ROU04367.1"/>
    </source>
</evidence>
<evidence type="ECO:0000313" key="8">
    <source>
        <dbReference type="Proteomes" id="UP000268016"/>
    </source>
</evidence>
<evidence type="ECO:0000256" key="4">
    <source>
        <dbReference type="ARBA" id="ARBA00023163"/>
    </source>
</evidence>
<dbReference type="SUPFAM" id="SSF88659">
    <property type="entry name" value="Sigma3 and sigma4 domains of RNA polymerase sigma factors"/>
    <property type="match status" value="1"/>
</dbReference>
<dbReference type="PANTHER" id="PTHR43133:SF25">
    <property type="entry name" value="RNA POLYMERASE SIGMA FACTOR RFAY-RELATED"/>
    <property type="match status" value="1"/>
</dbReference>
<dbReference type="Pfam" id="PF08281">
    <property type="entry name" value="Sigma70_r4_2"/>
    <property type="match status" value="1"/>
</dbReference>
<sequence>MARDDLDVVGQLDALRRYALVLTRDAESADDLVQATFVRAQERRETFRDGCDVKVWLMTILHNLFIDTRRSHQAAEARDRAWAETRPAFVEPSGEGAARLAQLRAGFLALAPDQREALHLVALEGLAVAEAAAILGIPQGTLMSRVARARAALRAFEDGTGEAGPVPSLRIVGGRDERQS</sequence>
<feature type="domain" description="PhyR sigma2" evidence="6">
    <location>
        <begin position="10"/>
        <end position="62"/>
    </location>
</feature>
<dbReference type="InterPro" id="IPR036388">
    <property type="entry name" value="WH-like_DNA-bd_sf"/>
</dbReference>
<comment type="similarity">
    <text evidence="1">Belongs to the sigma-70 factor family. ECF subfamily.</text>
</comment>
<keyword evidence="2" id="KW-0805">Transcription regulation</keyword>
<keyword evidence="4" id="KW-0804">Transcription</keyword>
<dbReference type="GO" id="GO:0006352">
    <property type="term" value="P:DNA-templated transcription initiation"/>
    <property type="evidence" value="ECO:0007669"/>
    <property type="project" value="InterPro"/>
</dbReference>
<protein>
    <submittedName>
        <fullName evidence="7">Sigma-70 family RNA polymerase sigma factor</fullName>
    </submittedName>
</protein>
<dbReference type="SUPFAM" id="SSF88946">
    <property type="entry name" value="Sigma2 domain of RNA polymerase sigma factors"/>
    <property type="match status" value="1"/>
</dbReference>
<dbReference type="InterPro" id="IPR014284">
    <property type="entry name" value="RNA_pol_sigma-70_dom"/>
</dbReference>
<dbReference type="GO" id="GO:0003677">
    <property type="term" value="F:DNA binding"/>
    <property type="evidence" value="ECO:0007669"/>
    <property type="project" value="InterPro"/>
</dbReference>
<dbReference type="EMBL" id="RDRB01000001">
    <property type="protein sequence ID" value="ROU04367.1"/>
    <property type="molecule type" value="Genomic_DNA"/>
</dbReference>
<dbReference type="PANTHER" id="PTHR43133">
    <property type="entry name" value="RNA POLYMERASE ECF-TYPE SIGMA FACTO"/>
    <property type="match status" value="1"/>
</dbReference>
<proteinExistence type="inferred from homology"/>
<evidence type="ECO:0000256" key="1">
    <source>
        <dbReference type="ARBA" id="ARBA00010641"/>
    </source>
</evidence>
<dbReference type="InterPro" id="IPR053866">
    <property type="entry name" value="PhyR_sigma2"/>
</dbReference>
<dbReference type="Gene3D" id="1.10.1740.10">
    <property type="match status" value="1"/>
</dbReference>
<dbReference type="OrthoDB" id="9803470at2"/>
<comment type="caution">
    <text evidence="7">The sequence shown here is derived from an EMBL/GenBank/DDBJ whole genome shotgun (WGS) entry which is preliminary data.</text>
</comment>
<feature type="domain" description="RNA polymerase sigma factor 70 region 4 type 2" evidence="5">
    <location>
        <begin position="107"/>
        <end position="153"/>
    </location>
</feature>
<dbReference type="GO" id="GO:0016987">
    <property type="term" value="F:sigma factor activity"/>
    <property type="evidence" value="ECO:0007669"/>
    <property type="project" value="UniProtKB-KW"/>
</dbReference>
<accession>A0A3N2RAC5</accession>
<dbReference type="NCBIfam" id="NF009164">
    <property type="entry name" value="PRK12511.1"/>
    <property type="match status" value="1"/>
</dbReference>
<dbReference type="RefSeq" id="WP_123640773.1">
    <property type="nucleotide sequence ID" value="NZ_ML119081.1"/>
</dbReference>
<evidence type="ECO:0000256" key="3">
    <source>
        <dbReference type="ARBA" id="ARBA00023082"/>
    </source>
</evidence>
<gene>
    <name evidence="7" type="ORF">EAT49_02980</name>
</gene>
<dbReference type="InterPro" id="IPR013324">
    <property type="entry name" value="RNA_pol_sigma_r3/r4-like"/>
</dbReference>
<keyword evidence="3" id="KW-0731">Sigma factor</keyword>
<evidence type="ECO:0000259" key="5">
    <source>
        <dbReference type="Pfam" id="PF08281"/>
    </source>
</evidence>
<dbReference type="Gene3D" id="1.10.10.10">
    <property type="entry name" value="Winged helix-like DNA-binding domain superfamily/Winged helix DNA-binding domain"/>
    <property type="match status" value="1"/>
</dbReference>
<evidence type="ECO:0000256" key="2">
    <source>
        <dbReference type="ARBA" id="ARBA00023015"/>
    </source>
</evidence>
<organism evidence="7 8">
    <name type="scientific">Histidinibacterium lentulum</name>
    <dbReference type="NCBI Taxonomy" id="2480588"/>
    <lineage>
        <taxon>Bacteria</taxon>
        <taxon>Pseudomonadati</taxon>
        <taxon>Pseudomonadota</taxon>
        <taxon>Alphaproteobacteria</taxon>
        <taxon>Rhodobacterales</taxon>
        <taxon>Paracoccaceae</taxon>
        <taxon>Histidinibacterium</taxon>
    </lineage>
</organism>
<dbReference type="AlphaFoldDB" id="A0A3N2RAC5"/>
<evidence type="ECO:0000259" key="6">
    <source>
        <dbReference type="Pfam" id="PF22029"/>
    </source>
</evidence>
<dbReference type="InterPro" id="IPR013325">
    <property type="entry name" value="RNA_pol_sigma_r2"/>
</dbReference>